<feature type="binding site" description="axial binding residue" evidence="8">
    <location>
        <position position="454"/>
    </location>
    <ligand>
        <name>heme</name>
        <dbReference type="ChEBI" id="CHEBI:30413"/>
    </ligand>
    <ligandPart>
        <name>Fe</name>
        <dbReference type="ChEBI" id="CHEBI:18248"/>
    </ligandPart>
</feature>
<dbReference type="GO" id="GO:0020037">
    <property type="term" value="F:heme binding"/>
    <property type="evidence" value="ECO:0007669"/>
    <property type="project" value="InterPro"/>
</dbReference>
<evidence type="ECO:0000256" key="1">
    <source>
        <dbReference type="ARBA" id="ARBA00001971"/>
    </source>
</evidence>
<dbReference type="PRINTS" id="PR00385">
    <property type="entry name" value="P450"/>
</dbReference>
<keyword evidence="6 8" id="KW-0408">Iron</keyword>
<evidence type="ECO:0000256" key="8">
    <source>
        <dbReference type="PIRSR" id="PIRSR602401-1"/>
    </source>
</evidence>
<keyword evidence="9" id="KW-0472">Membrane</keyword>
<keyword evidence="7" id="KW-0503">Monooxygenase</keyword>
<dbReference type="EMBL" id="MU839833">
    <property type="protein sequence ID" value="KAK1755478.1"/>
    <property type="molecule type" value="Genomic_DNA"/>
</dbReference>
<dbReference type="InterPro" id="IPR050121">
    <property type="entry name" value="Cytochrome_P450_monoxygenase"/>
</dbReference>
<dbReference type="Gene3D" id="1.10.630.10">
    <property type="entry name" value="Cytochrome P450"/>
    <property type="match status" value="1"/>
</dbReference>
<dbReference type="PANTHER" id="PTHR24305">
    <property type="entry name" value="CYTOCHROME P450"/>
    <property type="match status" value="1"/>
</dbReference>
<evidence type="ECO:0000256" key="3">
    <source>
        <dbReference type="ARBA" id="ARBA00022617"/>
    </source>
</evidence>
<evidence type="ECO:0000313" key="10">
    <source>
        <dbReference type="EMBL" id="KAK1755478.1"/>
    </source>
</evidence>
<comment type="similarity">
    <text evidence="2">Belongs to the cytochrome P450 family.</text>
</comment>
<name>A0AAJ0BE73_9PEZI</name>
<comment type="cofactor">
    <cofactor evidence="1 8">
        <name>heme</name>
        <dbReference type="ChEBI" id="CHEBI:30413"/>
    </cofactor>
</comment>
<reference evidence="10" key="1">
    <citation type="submission" date="2023-06" db="EMBL/GenBank/DDBJ databases">
        <title>Genome-scale phylogeny and comparative genomics of the fungal order Sordariales.</title>
        <authorList>
            <consortium name="Lawrence Berkeley National Laboratory"/>
            <person name="Hensen N."/>
            <person name="Bonometti L."/>
            <person name="Westerberg I."/>
            <person name="Brannstrom I.O."/>
            <person name="Guillou S."/>
            <person name="Cros-Aarteil S."/>
            <person name="Calhoun S."/>
            <person name="Haridas S."/>
            <person name="Kuo A."/>
            <person name="Mondo S."/>
            <person name="Pangilinan J."/>
            <person name="Riley R."/>
            <person name="Labutti K."/>
            <person name="Andreopoulos B."/>
            <person name="Lipzen A."/>
            <person name="Chen C."/>
            <person name="Yanf M."/>
            <person name="Daum C."/>
            <person name="Ng V."/>
            <person name="Clum A."/>
            <person name="Steindorff A."/>
            <person name="Ohm R."/>
            <person name="Martin F."/>
            <person name="Silar P."/>
            <person name="Natvig D."/>
            <person name="Lalanne C."/>
            <person name="Gautier V."/>
            <person name="Ament-Velasquez S.L."/>
            <person name="Kruys A."/>
            <person name="Hutchinson M.I."/>
            <person name="Powell A.J."/>
            <person name="Barry K."/>
            <person name="Miller A.N."/>
            <person name="Grigoriev I.V."/>
            <person name="Debuchy R."/>
            <person name="Gladieux P."/>
            <person name="Thoren M.H."/>
            <person name="Johannesson H."/>
        </authorList>
    </citation>
    <scope>NUCLEOTIDE SEQUENCE</scope>
    <source>
        <strain evidence="10">PSN4</strain>
    </source>
</reference>
<dbReference type="GO" id="GO:0004497">
    <property type="term" value="F:monooxygenase activity"/>
    <property type="evidence" value="ECO:0007669"/>
    <property type="project" value="UniProtKB-KW"/>
</dbReference>
<evidence type="ECO:0000256" key="2">
    <source>
        <dbReference type="ARBA" id="ARBA00010617"/>
    </source>
</evidence>
<protein>
    <submittedName>
        <fullName evidence="10">Cytochrome P450</fullName>
    </submittedName>
</protein>
<organism evidence="10 11">
    <name type="scientific">Echria macrotheca</name>
    <dbReference type="NCBI Taxonomy" id="438768"/>
    <lineage>
        <taxon>Eukaryota</taxon>
        <taxon>Fungi</taxon>
        <taxon>Dikarya</taxon>
        <taxon>Ascomycota</taxon>
        <taxon>Pezizomycotina</taxon>
        <taxon>Sordariomycetes</taxon>
        <taxon>Sordariomycetidae</taxon>
        <taxon>Sordariales</taxon>
        <taxon>Schizotheciaceae</taxon>
        <taxon>Echria</taxon>
    </lineage>
</organism>
<dbReference type="CDD" id="cd11060">
    <property type="entry name" value="CYP57A1-like"/>
    <property type="match status" value="1"/>
</dbReference>
<evidence type="ECO:0000256" key="9">
    <source>
        <dbReference type="SAM" id="Phobius"/>
    </source>
</evidence>
<keyword evidence="4 8" id="KW-0479">Metal-binding</keyword>
<dbReference type="Pfam" id="PF00067">
    <property type="entry name" value="p450"/>
    <property type="match status" value="1"/>
</dbReference>
<keyword evidence="5" id="KW-0560">Oxidoreductase</keyword>
<evidence type="ECO:0000313" key="11">
    <source>
        <dbReference type="Proteomes" id="UP001239445"/>
    </source>
</evidence>
<evidence type="ECO:0000256" key="4">
    <source>
        <dbReference type="ARBA" id="ARBA00022723"/>
    </source>
</evidence>
<evidence type="ECO:0000256" key="7">
    <source>
        <dbReference type="ARBA" id="ARBA00023033"/>
    </source>
</evidence>
<dbReference type="InterPro" id="IPR036396">
    <property type="entry name" value="Cyt_P450_sf"/>
</dbReference>
<dbReference type="Proteomes" id="UP001239445">
    <property type="component" value="Unassembled WGS sequence"/>
</dbReference>
<dbReference type="PANTHER" id="PTHR24305:SF77">
    <property type="entry name" value="CYTOCHROME P450 MONOOXYGENASE"/>
    <property type="match status" value="1"/>
</dbReference>
<evidence type="ECO:0000256" key="6">
    <source>
        <dbReference type="ARBA" id="ARBA00023004"/>
    </source>
</evidence>
<comment type="caution">
    <text evidence="10">The sequence shown here is derived from an EMBL/GenBank/DDBJ whole genome shotgun (WGS) entry which is preliminary data.</text>
</comment>
<sequence length="508" mass="56652">MTVIQAAKEYILARPALWILAAAFAAYTTSKYLWAYYRLRHIKGPWLAGFSDLWLMNKTLHGKTFEDIGRLCQTQGPLVRIAPNYISCGDPAEIRRLWAARSGFDRAKWYQGFRLDPPHDVSISMCDAEAHTVFRSKLAPGYSGRGVTGLHEAIDAGILQFVELIETKYISTEKAHRPVDMARKIQYLTLDIIAQIAFGETLNFMSTDSDSFGYIEQAEASMRIFQVIALQPWILSVLQSPLLSRFPMPSATDTVGLGRIKGIANNFVAKRFGPDKTELPDMLGSFLQHGVTRREAEAESLLQVIAGSDTTASALRTTLIHLLTNPPLYHRLQSEIDTAIASGHISSPVITDTEARQLPLLQATLKEGLRIWPPIHGIMPRVSKTDATICGVRVPAGTNVCWSAWAVLRDKNVFGEDADVFRPERWLRAAGNEKQLVAMNGTLDLCFGGGQWSCLGRAIAQIELNKIIVEMLRRWDFTIVDAARPIKNEYSGLIMQSDLLVRIEKRAV</sequence>
<dbReference type="GO" id="GO:0005506">
    <property type="term" value="F:iron ion binding"/>
    <property type="evidence" value="ECO:0007669"/>
    <property type="project" value="InterPro"/>
</dbReference>
<dbReference type="InterPro" id="IPR001128">
    <property type="entry name" value="Cyt_P450"/>
</dbReference>
<dbReference type="InterPro" id="IPR002401">
    <property type="entry name" value="Cyt_P450_E_grp-I"/>
</dbReference>
<keyword evidence="3 8" id="KW-0349">Heme</keyword>
<dbReference type="GO" id="GO:0016705">
    <property type="term" value="F:oxidoreductase activity, acting on paired donors, with incorporation or reduction of molecular oxygen"/>
    <property type="evidence" value="ECO:0007669"/>
    <property type="project" value="InterPro"/>
</dbReference>
<dbReference type="AlphaFoldDB" id="A0AAJ0BE73"/>
<proteinExistence type="inferred from homology"/>
<dbReference type="SUPFAM" id="SSF48264">
    <property type="entry name" value="Cytochrome P450"/>
    <property type="match status" value="1"/>
</dbReference>
<dbReference type="PRINTS" id="PR00463">
    <property type="entry name" value="EP450I"/>
</dbReference>
<evidence type="ECO:0000256" key="5">
    <source>
        <dbReference type="ARBA" id="ARBA00023002"/>
    </source>
</evidence>
<keyword evidence="9" id="KW-0812">Transmembrane</keyword>
<keyword evidence="9" id="KW-1133">Transmembrane helix</keyword>
<accession>A0AAJ0BE73</accession>
<gene>
    <name evidence="10" type="ORF">QBC47DRAFT_380501</name>
</gene>
<feature type="transmembrane region" description="Helical" evidence="9">
    <location>
        <begin position="16"/>
        <end position="34"/>
    </location>
</feature>
<keyword evidence="11" id="KW-1185">Reference proteome</keyword>